<dbReference type="InterPro" id="IPR032098">
    <property type="entry name" value="Acyltransf_C"/>
</dbReference>
<name>A0ABQ7U1F9_SOLTU</name>
<comment type="caution">
    <text evidence="2">The sequence shown here is derived from an EMBL/GenBank/DDBJ whole genome shotgun (WGS) entry which is preliminary data.</text>
</comment>
<evidence type="ECO:0000313" key="2">
    <source>
        <dbReference type="EMBL" id="KAH0740772.1"/>
    </source>
</evidence>
<dbReference type="EMBL" id="JAIVGD010000026">
    <property type="protein sequence ID" value="KAH0740772.1"/>
    <property type="molecule type" value="Genomic_DNA"/>
</dbReference>
<reference evidence="2 3" key="1">
    <citation type="journal article" date="2021" name="bioRxiv">
        <title>Chromosome-scale and haplotype-resolved genome assembly of a tetraploid potato cultivar.</title>
        <authorList>
            <person name="Sun H."/>
            <person name="Jiao W.-B."/>
            <person name="Krause K."/>
            <person name="Campoy J.A."/>
            <person name="Goel M."/>
            <person name="Folz-Donahue K."/>
            <person name="Kukat C."/>
            <person name="Huettel B."/>
            <person name="Schneeberger K."/>
        </authorList>
    </citation>
    <scope>NUCLEOTIDE SEQUENCE [LARGE SCALE GENOMIC DNA]</scope>
    <source>
        <strain evidence="2">SolTubOtavaFocal</strain>
        <tissue evidence="2">Leaves</tissue>
    </source>
</reference>
<organism evidence="2 3">
    <name type="scientific">Solanum tuberosum</name>
    <name type="common">Potato</name>
    <dbReference type="NCBI Taxonomy" id="4113"/>
    <lineage>
        <taxon>Eukaryota</taxon>
        <taxon>Viridiplantae</taxon>
        <taxon>Streptophyta</taxon>
        <taxon>Embryophyta</taxon>
        <taxon>Tracheophyta</taxon>
        <taxon>Spermatophyta</taxon>
        <taxon>Magnoliopsida</taxon>
        <taxon>eudicotyledons</taxon>
        <taxon>Gunneridae</taxon>
        <taxon>Pentapetalae</taxon>
        <taxon>asterids</taxon>
        <taxon>lamiids</taxon>
        <taxon>Solanales</taxon>
        <taxon>Solanaceae</taxon>
        <taxon>Solanoideae</taxon>
        <taxon>Solaneae</taxon>
        <taxon>Solanum</taxon>
    </lineage>
</organism>
<dbReference type="InterPro" id="IPR011990">
    <property type="entry name" value="TPR-like_helical_dom_sf"/>
</dbReference>
<proteinExistence type="predicted"/>
<sequence>MHSFVPAIYDATICISKSSPAPTMLKLFKGQPSVFQWMPMEKEEFGISYWSRVSDIVDVFDEMSKAGVEPNKVVYDTLIDGWHVYLKQHEMKDLRENDDAIAQWCRDIYVAKHFWCCLVTCFPPVSYWTNILPKTLLEKKSCKTMPPNQIPCGSRILGMHSYLRTIKILQATALLSSWKGVAISAALIAVTVLMQILINFSKSERSTAAQGCIRKDKEYESGLEEMGRRTKHTNYDFHLIW</sequence>
<dbReference type="Gene3D" id="1.25.40.10">
    <property type="entry name" value="Tetratricopeptide repeat domain"/>
    <property type="match status" value="1"/>
</dbReference>
<dbReference type="Pfam" id="PF16076">
    <property type="entry name" value="Acyltransf_C"/>
    <property type="match status" value="1"/>
</dbReference>
<dbReference type="Proteomes" id="UP000826656">
    <property type="component" value="Unassembled WGS sequence"/>
</dbReference>
<gene>
    <name evidence="2" type="ORF">KY290_033815</name>
</gene>
<keyword evidence="3" id="KW-1185">Reference proteome</keyword>
<evidence type="ECO:0000259" key="1">
    <source>
        <dbReference type="Pfam" id="PF16076"/>
    </source>
</evidence>
<evidence type="ECO:0000313" key="3">
    <source>
        <dbReference type="Proteomes" id="UP000826656"/>
    </source>
</evidence>
<feature type="domain" description="Acyltransferase C-terminal" evidence="1">
    <location>
        <begin position="83"/>
        <end position="112"/>
    </location>
</feature>
<protein>
    <recommendedName>
        <fullName evidence="1">Acyltransferase C-terminal domain-containing protein</fullName>
    </recommendedName>
</protein>
<accession>A0ABQ7U1F9</accession>